<feature type="transmembrane region" description="Helical" evidence="2">
    <location>
        <begin position="160"/>
        <end position="178"/>
    </location>
</feature>
<evidence type="ECO:0000313" key="3">
    <source>
        <dbReference type="EMBL" id="ARU50698.1"/>
    </source>
</evidence>
<dbReference type="KEGG" id="cceu:CBR64_03485"/>
<feature type="compositionally biased region" description="Low complexity" evidence="1">
    <location>
        <begin position="93"/>
        <end position="103"/>
    </location>
</feature>
<sequence>MRTVAARLAYGRDVESASGIVALAVFLLWVGFYVPHRVRHRQQLLEARTDDRFSGSLRVLAVAGPGGGGSGGWDARLDGVAAVASIGPGQSADGGRALLGGAATQDRPDGRTHEEEGTHAMGSTDSASPSRGAPPRRQPASEQSRLALLERRAAAARRRLALTVVLLLASVAVWAVVALGYLPWWSGAVPTAVLGLVLVLGRRAVLAAQRSDAAWLAERRAAARAARGTVLGAPPAPRGARPRVTGRAVHGSQVSTQMIPRVTPQDLARANATAAALSGGGPVGSSPRERVTAPSTTTAEDSGSEEPASARAGSSEAPAVATDVADEAAPVVEVEAVDADRVPSGRAWDPVPVPPPTYTMKPTAPRREPAPLTDDDVVSPARAGAVPAPVAAVEVAVDVPSGAPEPAVGDERKPSTETLGLDLNEILARRRAAGQ</sequence>
<evidence type="ECO:0000256" key="1">
    <source>
        <dbReference type="SAM" id="MobiDB-lite"/>
    </source>
</evidence>
<feature type="compositionally biased region" description="Low complexity" evidence="1">
    <location>
        <begin position="316"/>
        <end position="327"/>
    </location>
</feature>
<evidence type="ECO:0000313" key="4">
    <source>
        <dbReference type="Proteomes" id="UP000196228"/>
    </source>
</evidence>
<keyword evidence="2" id="KW-0812">Transmembrane</keyword>
<name>A0A1Y0HRC6_CELCE</name>
<feature type="region of interest" description="Disordered" evidence="1">
    <location>
        <begin position="230"/>
        <end position="327"/>
    </location>
</feature>
<keyword evidence="2" id="KW-0472">Membrane</keyword>
<feature type="compositionally biased region" description="Low complexity" evidence="1">
    <location>
        <begin position="238"/>
        <end position="249"/>
    </location>
</feature>
<feature type="transmembrane region" description="Helical" evidence="2">
    <location>
        <begin position="16"/>
        <end position="34"/>
    </location>
</feature>
<feature type="region of interest" description="Disordered" evidence="1">
    <location>
        <begin position="93"/>
        <end position="144"/>
    </location>
</feature>
<accession>A0A1Y0HRC6</accession>
<gene>
    <name evidence="3" type="ORF">CBR64_03485</name>
</gene>
<reference evidence="3 4" key="1">
    <citation type="submission" date="2017-05" db="EMBL/GenBank/DDBJ databases">
        <authorList>
            <person name="Song R."/>
            <person name="Chenine A.L."/>
            <person name="Ruprecht R.M."/>
        </authorList>
    </citation>
    <scope>NUCLEOTIDE SEQUENCE [LARGE SCALE GENOMIC DNA]</scope>
    <source>
        <strain evidence="3 4">PSBB019</strain>
    </source>
</reference>
<dbReference type="AlphaFoldDB" id="A0A1Y0HRC6"/>
<proteinExistence type="predicted"/>
<organism evidence="3 4">
    <name type="scientific">Cellulosimicrobium cellulans</name>
    <name type="common">Arthrobacter luteus</name>
    <dbReference type="NCBI Taxonomy" id="1710"/>
    <lineage>
        <taxon>Bacteria</taxon>
        <taxon>Bacillati</taxon>
        <taxon>Actinomycetota</taxon>
        <taxon>Actinomycetes</taxon>
        <taxon>Micrococcales</taxon>
        <taxon>Promicromonosporaceae</taxon>
        <taxon>Cellulosimicrobium</taxon>
    </lineage>
</organism>
<protein>
    <submittedName>
        <fullName evidence="3">Uncharacterized protein</fullName>
    </submittedName>
</protein>
<feature type="compositionally biased region" description="Basic and acidic residues" evidence="1">
    <location>
        <begin position="106"/>
        <end position="118"/>
    </location>
</feature>
<evidence type="ECO:0000256" key="2">
    <source>
        <dbReference type="SAM" id="Phobius"/>
    </source>
</evidence>
<feature type="region of interest" description="Disordered" evidence="1">
    <location>
        <begin position="343"/>
        <end position="380"/>
    </location>
</feature>
<dbReference type="Proteomes" id="UP000196228">
    <property type="component" value="Chromosome"/>
</dbReference>
<feature type="transmembrane region" description="Helical" evidence="2">
    <location>
        <begin position="184"/>
        <end position="201"/>
    </location>
</feature>
<keyword evidence="2" id="KW-1133">Transmembrane helix</keyword>
<dbReference type="EMBL" id="CP021383">
    <property type="protein sequence ID" value="ARU50698.1"/>
    <property type="molecule type" value="Genomic_DNA"/>
</dbReference>